<keyword evidence="3" id="KW-1185">Reference proteome</keyword>
<organism evidence="2 3">
    <name type="scientific">Pontiella desulfatans</name>
    <dbReference type="NCBI Taxonomy" id="2750659"/>
    <lineage>
        <taxon>Bacteria</taxon>
        <taxon>Pseudomonadati</taxon>
        <taxon>Kiritimatiellota</taxon>
        <taxon>Kiritimatiellia</taxon>
        <taxon>Kiritimatiellales</taxon>
        <taxon>Pontiellaceae</taxon>
        <taxon>Pontiella</taxon>
    </lineage>
</organism>
<protein>
    <recommendedName>
        <fullName evidence="4">Tetratricopeptide repeat protein</fullName>
    </recommendedName>
</protein>
<evidence type="ECO:0000313" key="3">
    <source>
        <dbReference type="Proteomes" id="UP000366872"/>
    </source>
</evidence>
<evidence type="ECO:0000256" key="1">
    <source>
        <dbReference type="SAM" id="Coils"/>
    </source>
</evidence>
<evidence type="ECO:0008006" key="4">
    <source>
        <dbReference type="Google" id="ProtNLM"/>
    </source>
</evidence>
<dbReference type="Proteomes" id="UP000366872">
    <property type="component" value="Unassembled WGS sequence"/>
</dbReference>
<feature type="coiled-coil region" evidence="1">
    <location>
        <begin position="19"/>
        <end position="46"/>
    </location>
</feature>
<sequence length="201" mass="22596">MKRAFILPFVFAAAVHADEGVLLQRIVALEKRVAELEARLAPVLEEERVKEVAARQKELARTRMMMDGEYLSRNDLNLIEKGYHAANQDWKTEEAKKTVAVLTEKYPRANRTGCAVLALAQASEGDAQIKLLEQAIETHNMCFYANGVQVGAYARLYLGMRLKHDGKDGEAKRLFEELRTAYPDAIDHTGQLLTSHLEGLE</sequence>
<reference evidence="2 3" key="1">
    <citation type="submission" date="2019-04" db="EMBL/GenBank/DDBJ databases">
        <authorList>
            <person name="Van Vliet M D."/>
        </authorList>
    </citation>
    <scope>NUCLEOTIDE SEQUENCE [LARGE SCALE GENOMIC DNA]</scope>
    <source>
        <strain evidence="2 3">F1</strain>
    </source>
</reference>
<dbReference type="RefSeq" id="WP_136082643.1">
    <property type="nucleotide sequence ID" value="NZ_CAAHFG010000004.1"/>
</dbReference>
<accession>A0A6C2UC15</accession>
<evidence type="ECO:0000313" key="2">
    <source>
        <dbReference type="EMBL" id="VGO17147.1"/>
    </source>
</evidence>
<dbReference type="EMBL" id="CAAHFG010000004">
    <property type="protein sequence ID" value="VGO17147.1"/>
    <property type="molecule type" value="Genomic_DNA"/>
</dbReference>
<name>A0A6C2UC15_PONDE</name>
<gene>
    <name evidence="2" type="ORF">PDESU_05742</name>
</gene>
<proteinExistence type="predicted"/>
<keyword evidence="1" id="KW-0175">Coiled coil</keyword>
<dbReference type="AlphaFoldDB" id="A0A6C2UC15"/>